<dbReference type="InterPro" id="IPR029479">
    <property type="entry name" value="Nitroreductase"/>
</dbReference>
<dbReference type="PANTHER" id="PTHR43821">
    <property type="entry name" value="NAD(P)H NITROREDUCTASE YDJA-RELATED"/>
    <property type="match status" value="1"/>
</dbReference>
<evidence type="ECO:0000313" key="11">
    <source>
        <dbReference type="EMBL" id="GAA5525998.1"/>
    </source>
</evidence>
<dbReference type="CDD" id="cd02135">
    <property type="entry name" value="YdjA-like"/>
    <property type="match status" value="1"/>
</dbReference>
<feature type="domain" description="Nitroreductase" evidence="10">
    <location>
        <begin position="9"/>
        <end position="164"/>
    </location>
</feature>
<sequence length="188" mass="20490">MDALEALHNRVSVGKLTEPAPSESQRENIFRAALRAADHAGLRPWRFLQIEAEARRHLGELLLRAAETEQGGALDEAKRDKTLAMPLRAPLVLVAITRLQSHPKVPHHEQHLSTAGAVQAMLTAAYAQGIGAYWRTGPLAYNPLVAQGLGLAGNERIDGFIYLGTPAKSPRQPPDLATSSFFSHWKAP</sequence>
<gene>
    <name evidence="11" type="primary">ydjA</name>
    <name evidence="11" type="ORF">Maes01_02583</name>
</gene>
<protein>
    <recommendedName>
        <fullName evidence="8">Putative NAD(P)H nitroreductase</fullName>
        <ecNumber evidence="8">1.-.-.-</ecNumber>
    </recommendedName>
</protein>
<keyword evidence="4 8" id="KW-0288">FMN</keyword>
<evidence type="ECO:0000256" key="7">
    <source>
        <dbReference type="ARBA" id="ARBA00023027"/>
    </source>
</evidence>
<evidence type="ECO:0000313" key="12">
    <source>
        <dbReference type="Proteomes" id="UP001408594"/>
    </source>
</evidence>
<dbReference type="Proteomes" id="UP001408594">
    <property type="component" value="Unassembled WGS sequence"/>
</dbReference>
<evidence type="ECO:0000256" key="3">
    <source>
        <dbReference type="ARBA" id="ARBA00022630"/>
    </source>
</evidence>
<dbReference type="SUPFAM" id="SSF55469">
    <property type="entry name" value="FMN-dependent nitroreductase-like"/>
    <property type="match status" value="1"/>
</dbReference>
<accession>A0ABP9WUQ6</accession>
<keyword evidence="3 8" id="KW-0285">Flavoprotein</keyword>
<organism evidence="11 12">
    <name type="scientific">Microbulbifer aestuariivivens</name>
    <dbReference type="NCBI Taxonomy" id="1908308"/>
    <lineage>
        <taxon>Bacteria</taxon>
        <taxon>Pseudomonadati</taxon>
        <taxon>Pseudomonadota</taxon>
        <taxon>Gammaproteobacteria</taxon>
        <taxon>Cellvibrionales</taxon>
        <taxon>Microbulbiferaceae</taxon>
        <taxon>Microbulbifer</taxon>
    </lineage>
</organism>
<keyword evidence="6 8" id="KW-0560">Oxidoreductase</keyword>
<dbReference type="PANTHER" id="PTHR43821:SF1">
    <property type="entry name" value="NAD(P)H NITROREDUCTASE YDJA-RELATED"/>
    <property type="match status" value="1"/>
</dbReference>
<dbReference type="PIRSF" id="PIRSF000232">
    <property type="entry name" value="YdjA"/>
    <property type="match status" value="1"/>
</dbReference>
<dbReference type="EC" id="1.-.-.-" evidence="8"/>
<evidence type="ECO:0000256" key="8">
    <source>
        <dbReference type="PIRNR" id="PIRNR000232"/>
    </source>
</evidence>
<proteinExistence type="inferred from homology"/>
<dbReference type="InterPro" id="IPR026021">
    <property type="entry name" value="YdjA-like"/>
</dbReference>
<dbReference type="RefSeq" id="WP_345552121.1">
    <property type="nucleotide sequence ID" value="NZ_BAABRT010000023.1"/>
</dbReference>
<evidence type="ECO:0000256" key="6">
    <source>
        <dbReference type="ARBA" id="ARBA00023002"/>
    </source>
</evidence>
<evidence type="ECO:0000256" key="5">
    <source>
        <dbReference type="ARBA" id="ARBA00022857"/>
    </source>
</evidence>
<evidence type="ECO:0000256" key="9">
    <source>
        <dbReference type="SAM" id="MobiDB-lite"/>
    </source>
</evidence>
<comment type="similarity">
    <text evidence="2 8">Belongs to the nitroreductase family.</text>
</comment>
<evidence type="ECO:0000256" key="2">
    <source>
        <dbReference type="ARBA" id="ARBA00007118"/>
    </source>
</evidence>
<keyword evidence="7 8" id="KW-0520">NAD</keyword>
<dbReference type="InterPro" id="IPR000415">
    <property type="entry name" value="Nitroreductase-like"/>
</dbReference>
<dbReference type="Pfam" id="PF00881">
    <property type="entry name" value="Nitroreductase"/>
    <property type="match status" value="1"/>
</dbReference>
<evidence type="ECO:0000256" key="4">
    <source>
        <dbReference type="ARBA" id="ARBA00022643"/>
    </source>
</evidence>
<reference evidence="11 12" key="1">
    <citation type="submission" date="2024-02" db="EMBL/GenBank/DDBJ databases">
        <title>Microbulbifer aestuariivivens NBRC 112533.</title>
        <authorList>
            <person name="Ichikawa N."/>
            <person name="Katano-Makiyama Y."/>
            <person name="Hidaka K."/>
        </authorList>
    </citation>
    <scope>NUCLEOTIDE SEQUENCE [LARGE SCALE GENOMIC DNA]</scope>
    <source>
        <strain evidence="11 12">NBRC 112533</strain>
    </source>
</reference>
<dbReference type="InterPro" id="IPR052530">
    <property type="entry name" value="NAD(P)H_nitroreductase"/>
</dbReference>
<comment type="caution">
    <text evidence="11">The sequence shown here is derived from an EMBL/GenBank/DDBJ whole genome shotgun (WGS) entry which is preliminary data.</text>
</comment>
<comment type="cofactor">
    <cofactor evidence="1 8">
        <name>FMN</name>
        <dbReference type="ChEBI" id="CHEBI:58210"/>
    </cofactor>
</comment>
<evidence type="ECO:0000256" key="1">
    <source>
        <dbReference type="ARBA" id="ARBA00001917"/>
    </source>
</evidence>
<keyword evidence="12" id="KW-1185">Reference proteome</keyword>
<name>A0ABP9WUQ6_9GAMM</name>
<keyword evidence="5 8" id="KW-0521">NADP</keyword>
<evidence type="ECO:0000259" key="10">
    <source>
        <dbReference type="Pfam" id="PF00881"/>
    </source>
</evidence>
<feature type="region of interest" description="Disordered" evidence="9">
    <location>
        <begin position="168"/>
        <end position="188"/>
    </location>
</feature>
<dbReference type="EMBL" id="BAABRT010000023">
    <property type="protein sequence ID" value="GAA5525998.1"/>
    <property type="molecule type" value="Genomic_DNA"/>
</dbReference>
<dbReference type="Gene3D" id="3.40.109.10">
    <property type="entry name" value="NADH Oxidase"/>
    <property type="match status" value="1"/>
</dbReference>